<dbReference type="GO" id="GO:0005524">
    <property type="term" value="F:ATP binding"/>
    <property type="evidence" value="ECO:0007669"/>
    <property type="project" value="InterPro"/>
</dbReference>
<dbReference type="Proteomes" id="UP000541444">
    <property type="component" value="Unassembled WGS sequence"/>
</dbReference>
<reference evidence="2 3" key="1">
    <citation type="journal article" date="2020" name="IScience">
        <title>Genome Sequencing of the Endangered Kingdonia uniflora (Circaeasteraceae, Ranunculales) Reveals Potential Mechanisms of Evolutionary Specialization.</title>
        <authorList>
            <person name="Sun Y."/>
            <person name="Deng T."/>
            <person name="Zhang A."/>
            <person name="Moore M.J."/>
            <person name="Landis J.B."/>
            <person name="Lin N."/>
            <person name="Zhang H."/>
            <person name="Zhang X."/>
            <person name="Huang J."/>
            <person name="Zhang X."/>
            <person name="Sun H."/>
            <person name="Wang H."/>
        </authorList>
    </citation>
    <scope>NUCLEOTIDE SEQUENCE [LARGE SCALE GENOMIC DNA]</scope>
    <source>
        <strain evidence="2">TB1705</strain>
        <tissue evidence="2">Leaf</tissue>
    </source>
</reference>
<gene>
    <name evidence="2" type="ORF">GIB67_040377</name>
</gene>
<organism evidence="2 3">
    <name type="scientific">Kingdonia uniflora</name>
    <dbReference type="NCBI Taxonomy" id="39325"/>
    <lineage>
        <taxon>Eukaryota</taxon>
        <taxon>Viridiplantae</taxon>
        <taxon>Streptophyta</taxon>
        <taxon>Embryophyta</taxon>
        <taxon>Tracheophyta</taxon>
        <taxon>Spermatophyta</taxon>
        <taxon>Magnoliopsida</taxon>
        <taxon>Ranunculales</taxon>
        <taxon>Circaeasteraceae</taxon>
        <taxon>Kingdonia</taxon>
    </lineage>
</organism>
<sequence>MPAKFYSTITIAIVRSIRFTLSIGLYLWIDSMARPIYVKLIPCDLGIPPAKEKNPLKRSGLRSLGALGSLCKIREKFILAEEITGVTFNDFAGHEYIKRELEEIVRILKNEEEFQNKGIYCPKGVMLHGPPGTGKILLAKAIAGEASVPFLVGSGTDFVKSAIFVGYLITSNAHLIRESLRKVYFQRENNTKIFQFSNEIENFKQDTRTLGMYYARF</sequence>
<feature type="domain" description="ATPase AAA-type core" evidence="1">
    <location>
        <begin position="125"/>
        <end position="187"/>
    </location>
</feature>
<dbReference type="InterPro" id="IPR003959">
    <property type="entry name" value="ATPase_AAA_core"/>
</dbReference>
<accession>A0A7J7KXJ2</accession>
<comment type="caution">
    <text evidence="2">The sequence shown here is derived from an EMBL/GenBank/DDBJ whole genome shotgun (WGS) entry which is preliminary data.</text>
</comment>
<dbReference type="GO" id="GO:0006508">
    <property type="term" value="P:proteolysis"/>
    <property type="evidence" value="ECO:0007669"/>
    <property type="project" value="TreeGrafter"/>
</dbReference>
<protein>
    <recommendedName>
        <fullName evidence="1">ATPase AAA-type core domain-containing protein</fullName>
    </recommendedName>
</protein>
<keyword evidence="3" id="KW-1185">Reference proteome</keyword>
<dbReference type="GO" id="GO:0004176">
    <property type="term" value="F:ATP-dependent peptidase activity"/>
    <property type="evidence" value="ECO:0007669"/>
    <property type="project" value="TreeGrafter"/>
</dbReference>
<dbReference type="AlphaFoldDB" id="A0A7J7KXJ2"/>
<dbReference type="PANTHER" id="PTHR23076:SF99">
    <property type="entry name" value="INACTIVE ATP-DEPENDENT ZINC METALLOPROTEASE FTSHI 4, CHLOROPLASTIC-RELATED"/>
    <property type="match status" value="1"/>
</dbReference>
<dbReference type="PANTHER" id="PTHR23076">
    <property type="entry name" value="METALLOPROTEASE M41 FTSH"/>
    <property type="match status" value="1"/>
</dbReference>
<dbReference type="OrthoDB" id="1413014at2759"/>
<evidence type="ECO:0000259" key="1">
    <source>
        <dbReference type="Pfam" id="PF00004"/>
    </source>
</evidence>
<dbReference type="Gene3D" id="3.40.50.300">
    <property type="entry name" value="P-loop containing nucleotide triphosphate hydrolases"/>
    <property type="match status" value="1"/>
</dbReference>
<dbReference type="InterPro" id="IPR027417">
    <property type="entry name" value="P-loop_NTPase"/>
</dbReference>
<evidence type="ECO:0000313" key="2">
    <source>
        <dbReference type="EMBL" id="KAF6135066.1"/>
    </source>
</evidence>
<proteinExistence type="predicted"/>
<dbReference type="GO" id="GO:0016887">
    <property type="term" value="F:ATP hydrolysis activity"/>
    <property type="evidence" value="ECO:0007669"/>
    <property type="project" value="InterPro"/>
</dbReference>
<dbReference type="SUPFAM" id="SSF52540">
    <property type="entry name" value="P-loop containing nucleoside triphosphate hydrolases"/>
    <property type="match status" value="1"/>
</dbReference>
<name>A0A7J7KXJ2_9MAGN</name>
<evidence type="ECO:0000313" key="3">
    <source>
        <dbReference type="Proteomes" id="UP000541444"/>
    </source>
</evidence>
<dbReference type="GO" id="GO:0009535">
    <property type="term" value="C:chloroplast thylakoid membrane"/>
    <property type="evidence" value="ECO:0007669"/>
    <property type="project" value="TreeGrafter"/>
</dbReference>
<dbReference type="Pfam" id="PF00004">
    <property type="entry name" value="AAA"/>
    <property type="match status" value="1"/>
</dbReference>
<dbReference type="EMBL" id="JACGCM010002813">
    <property type="protein sequence ID" value="KAF6135066.1"/>
    <property type="molecule type" value="Genomic_DNA"/>
</dbReference>